<keyword evidence="5" id="KW-1185">Reference proteome</keyword>
<dbReference type="InterPro" id="IPR001647">
    <property type="entry name" value="HTH_TetR"/>
</dbReference>
<dbReference type="SUPFAM" id="SSF48498">
    <property type="entry name" value="Tetracyclin repressor-like, C-terminal domain"/>
    <property type="match status" value="1"/>
</dbReference>
<dbReference type="PRINTS" id="PR00455">
    <property type="entry name" value="HTHTETR"/>
</dbReference>
<dbReference type="Proteomes" id="UP000440096">
    <property type="component" value="Unassembled WGS sequence"/>
</dbReference>
<evidence type="ECO:0000256" key="2">
    <source>
        <dbReference type="PROSITE-ProRule" id="PRU00335"/>
    </source>
</evidence>
<accession>A0A6N7Z088</accession>
<dbReference type="Pfam" id="PF17926">
    <property type="entry name" value="TetR_C_21"/>
    <property type="match status" value="1"/>
</dbReference>
<dbReference type="Gene3D" id="1.10.357.10">
    <property type="entry name" value="Tetracycline Repressor, domain 2"/>
    <property type="match status" value="1"/>
</dbReference>
<evidence type="ECO:0000313" key="5">
    <source>
        <dbReference type="Proteomes" id="UP000440096"/>
    </source>
</evidence>
<name>A0A6N7Z088_9PSEU</name>
<reference evidence="4 5" key="1">
    <citation type="submission" date="2019-11" db="EMBL/GenBank/DDBJ databases">
        <title>Draft genome of Amycolatopsis RM579.</title>
        <authorList>
            <person name="Duangmal K."/>
            <person name="Mingma R."/>
        </authorList>
    </citation>
    <scope>NUCLEOTIDE SEQUENCE [LARGE SCALE GENOMIC DNA]</scope>
    <source>
        <strain evidence="4 5">RM579</strain>
    </source>
</reference>
<dbReference type="Pfam" id="PF00440">
    <property type="entry name" value="TetR_N"/>
    <property type="match status" value="1"/>
</dbReference>
<gene>
    <name evidence="4" type="ORF">GKO32_04090</name>
</gene>
<dbReference type="GO" id="GO:0003677">
    <property type="term" value="F:DNA binding"/>
    <property type="evidence" value="ECO:0007669"/>
    <property type="project" value="UniProtKB-UniRule"/>
</dbReference>
<dbReference type="PANTHER" id="PTHR30328">
    <property type="entry name" value="TRANSCRIPTIONAL REPRESSOR"/>
    <property type="match status" value="1"/>
</dbReference>
<dbReference type="SUPFAM" id="SSF46689">
    <property type="entry name" value="Homeodomain-like"/>
    <property type="match status" value="1"/>
</dbReference>
<feature type="DNA-binding region" description="H-T-H motif" evidence="2">
    <location>
        <begin position="32"/>
        <end position="51"/>
    </location>
</feature>
<proteinExistence type="predicted"/>
<dbReference type="PROSITE" id="PS50977">
    <property type="entry name" value="HTH_TETR_2"/>
    <property type="match status" value="1"/>
</dbReference>
<protein>
    <submittedName>
        <fullName evidence="4">TetR family transcriptional regulator</fullName>
    </submittedName>
</protein>
<dbReference type="GO" id="GO:0006355">
    <property type="term" value="P:regulation of DNA-templated transcription"/>
    <property type="evidence" value="ECO:0007669"/>
    <property type="project" value="UniProtKB-ARBA"/>
</dbReference>
<comment type="caution">
    <text evidence="4">The sequence shown here is derived from an EMBL/GenBank/DDBJ whole genome shotgun (WGS) entry which is preliminary data.</text>
</comment>
<evidence type="ECO:0000313" key="4">
    <source>
        <dbReference type="EMBL" id="MTD53161.1"/>
    </source>
</evidence>
<dbReference type="EMBL" id="WMBA01000004">
    <property type="protein sequence ID" value="MTD53161.1"/>
    <property type="molecule type" value="Genomic_DNA"/>
</dbReference>
<organism evidence="4 5">
    <name type="scientific">Amycolatopsis pithecellobii</name>
    <dbReference type="NCBI Taxonomy" id="664692"/>
    <lineage>
        <taxon>Bacteria</taxon>
        <taxon>Bacillati</taxon>
        <taxon>Actinomycetota</taxon>
        <taxon>Actinomycetes</taxon>
        <taxon>Pseudonocardiales</taxon>
        <taxon>Pseudonocardiaceae</taxon>
        <taxon>Amycolatopsis</taxon>
    </lineage>
</organism>
<feature type="domain" description="HTH tetR-type" evidence="3">
    <location>
        <begin position="9"/>
        <end position="69"/>
    </location>
</feature>
<dbReference type="InterPro" id="IPR050109">
    <property type="entry name" value="HTH-type_TetR-like_transc_reg"/>
</dbReference>
<dbReference type="InterPro" id="IPR036271">
    <property type="entry name" value="Tet_transcr_reg_TetR-rel_C_sf"/>
</dbReference>
<dbReference type="OrthoDB" id="4726108at2"/>
<keyword evidence="1 2" id="KW-0238">DNA-binding</keyword>
<dbReference type="PANTHER" id="PTHR30328:SF54">
    <property type="entry name" value="HTH-TYPE TRANSCRIPTIONAL REPRESSOR SCO4008"/>
    <property type="match status" value="1"/>
</dbReference>
<dbReference type="InterPro" id="IPR041467">
    <property type="entry name" value="Sco4008_C"/>
</dbReference>
<evidence type="ECO:0000256" key="1">
    <source>
        <dbReference type="ARBA" id="ARBA00023125"/>
    </source>
</evidence>
<sequence>MRRTRSDGQATRRRILDAATEEFARYGIAGARVDNIAANAGANKARIYAYYGSKEALFDAVLADNVAAIVDAAPLDAGDLPGYAVALYNAYLANPLWLRLATWTRLERRPTGTLFPDCPALDAPKLAAIAEQQQTGRISDDYTPGEIHDLVIALSLAWAPTSVTTAAGPDDTKKEHDQRRTALRKAVTHAFLPAPTASP</sequence>
<dbReference type="InterPro" id="IPR009057">
    <property type="entry name" value="Homeodomain-like_sf"/>
</dbReference>
<dbReference type="AlphaFoldDB" id="A0A6N7Z088"/>
<evidence type="ECO:0000259" key="3">
    <source>
        <dbReference type="PROSITE" id="PS50977"/>
    </source>
</evidence>